<dbReference type="InterPro" id="IPR036587">
    <property type="entry name" value="NucleaseA_inhib-like_sf"/>
</dbReference>
<comment type="caution">
    <text evidence="1">The sequence shown here is derived from an EMBL/GenBank/DDBJ whole genome shotgun (WGS) entry which is preliminary data.</text>
</comment>
<protein>
    <submittedName>
        <fullName evidence="1">Nuclease A inhibitor-like protein</fullName>
    </submittedName>
</protein>
<sequence length="133" mass="14738">MDQEQFFTTLQAHLDGLLYFSESEAPLLSEKLGPLGEEELRAKIALQNDKDPQSLSSIDPAAFFSDILNQADPGDRVIVENAQKFGELYTFLKNNCSNLQVFRLEGGTRVPIIITAVLPDQDTLSLSTYAIES</sequence>
<evidence type="ECO:0000313" key="1">
    <source>
        <dbReference type="EMBL" id="PYF76046.1"/>
    </source>
</evidence>
<evidence type="ECO:0000313" key="2">
    <source>
        <dbReference type="Proteomes" id="UP000248198"/>
    </source>
</evidence>
<dbReference type="SUPFAM" id="SSF82602">
    <property type="entry name" value="Nuclease A inhibitor (NuiA)"/>
    <property type="match status" value="1"/>
</dbReference>
<organism evidence="1 2">
    <name type="scientific">Pedobacter nutrimenti</name>
    <dbReference type="NCBI Taxonomy" id="1241337"/>
    <lineage>
        <taxon>Bacteria</taxon>
        <taxon>Pseudomonadati</taxon>
        <taxon>Bacteroidota</taxon>
        <taxon>Sphingobacteriia</taxon>
        <taxon>Sphingobacteriales</taxon>
        <taxon>Sphingobacteriaceae</taxon>
        <taxon>Pedobacter</taxon>
    </lineage>
</organism>
<reference evidence="1 2" key="1">
    <citation type="submission" date="2018-06" db="EMBL/GenBank/DDBJ databases">
        <title>Genomic Encyclopedia of Archaeal and Bacterial Type Strains, Phase II (KMG-II): from individual species to whole genera.</title>
        <authorList>
            <person name="Goeker M."/>
        </authorList>
    </citation>
    <scope>NUCLEOTIDE SEQUENCE [LARGE SCALE GENOMIC DNA]</scope>
    <source>
        <strain evidence="1 2">DSM 27372</strain>
    </source>
</reference>
<dbReference type="Pfam" id="PF07924">
    <property type="entry name" value="NuiA"/>
    <property type="match status" value="1"/>
</dbReference>
<dbReference type="RefSeq" id="WP_110828865.1">
    <property type="nucleotide sequence ID" value="NZ_QKLU01000002.1"/>
</dbReference>
<dbReference type="Gene3D" id="3.40.1460.10">
    <property type="entry name" value="Nuclease A inhibitor-like"/>
    <property type="match status" value="1"/>
</dbReference>
<dbReference type="AlphaFoldDB" id="A0A318UHV1"/>
<dbReference type="EMBL" id="QKLU01000002">
    <property type="protein sequence ID" value="PYF76046.1"/>
    <property type="molecule type" value="Genomic_DNA"/>
</dbReference>
<accession>A0A318UHV1</accession>
<gene>
    <name evidence="1" type="ORF">B0O44_102602</name>
</gene>
<keyword evidence="2" id="KW-1185">Reference proteome</keyword>
<dbReference type="OrthoDB" id="674042at2"/>
<proteinExistence type="predicted"/>
<name>A0A318UHV1_9SPHI</name>
<dbReference type="Proteomes" id="UP000248198">
    <property type="component" value="Unassembled WGS sequence"/>
</dbReference>
<dbReference type="InterPro" id="IPR012489">
    <property type="entry name" value="NucleaseA_inhib-like"/>
</dbReference>